<feature type="region of interest" description="Disordered" evidence="1">
    <location>
        <begin position="153"/>
        <end position="224"/>
    </location>
</feature>
<sequence>MYPLLSTDAKINLLVACAVEYACIYEAIDTYGLTKSCSLEKCGDFDSVLCVHVGDVDFDGQQEIVLGTYGQQLLVYKYDVRLIDRLAFKLVWKRAFAYPIYHIGDIDLDLDGLNELLVTSMYGVHILKVDLLKSRDRLRSVIKYLRERKKIEHETQQPTIQSQENEDPAKSDELTASLEDLSVEENHLEASKEASVQELSLSDASSLNSHASSKEDPSPNDLET</sequence>
<dbReference type="InterPro" id="IPR028994">
    <property type="entry name" value="Integrin_alpha_N"/>
</dbReference>
<keyword evidence="3" id="KW-1185">Reference proteome</keyword>
<name>A0ABR2WJU3_9FUNG</name>
<gene>
    <name evidence="2" type="ORF">K7432_013102</name>
</gene>
<organism evidence="2 3">
    <name type="scientific">Basidiobolus ranarum</name>
    <dbReference type="NCBI Taxonomy" id="34480"/>
    <lineage>
        <taxon>Eukaryota</taxon>
        <taxon>Fungi</taxon>
        <taxon>Fungi incertae sedis</taxon>
        <taxon>Zoopagomycota</taxon>
        <taxon>Entomophthoromycotina</taxon>
        <taxon>Basidiobolomycetes</taxon>
        <taxon>Basidiobolales</taxon>
        <taxon>Basidiobolaceae</taxon>
        <taxon>Basidiobolus</taxon>
    </lineage>
</organism>
<evidence type="ECO:0000313" key="2">
    <source>
        <dbReference type="EMBL" id="KAK9761763.1"/>
    </source>
</evidence>
<comment type="caution">
    <text evidence="2">The sequence shown here is derived from an EMBL/GenBank/DDBJ whole genome shotgun (WGS) entry which is preliminary data.</text>
</comment>
<proteinExistence type="predicted"/>
<accession>A0ABR2WJU3</accession>
<dbReference type="EMBL" id="JASJQH010001231">
    <property type="protein sequence ID" value="KAK9761763.1"/>
    <property type="molecule type" value="Genomic_DNA"/>
</dbReference>
<dbReference type="PANTHER" id="PTHR15435:SF2">
    <property type="entry name" value="KICSTOR COMPLEX PROTEIN KAPTIN"/>
    <property type="match status" value="1"/>
</dbReference>
<feature type="compositionally biased region" description="Low complexity" evidence="1">
    <location>
        <begin position="199"/>
        <end position="211"/>
    </location>
</feature>
<dbReference type="Proteomes" id="UP001479436">
    <property type="component" value="Unassembled WGS sequence"/>
</dbReference>
<dbReference type="SUPFAM" id="SSF69318">
    <property type="entry name" value="Integrin alpha N-terminal domain"/>
    <property type="match status" value="1"/>
</dbReference>
<evidence type="ECO:0000256" key="1">
    <source>
        <dbReference type="SAM" id="MobiDB-lite"/>
    </source>
</evidence>
<dbReference type="PANTHER" id="PTHR15435">
    <property type="entry name" value="KICSTOR COMPLEX PROTEIN KAPTIN"/>
    <property type="match status" value="1"/>
</dbReference>
<protein>
    <recommendedName>
        <fullName evidence="4">Kaptin</fullName>
    </recommendedName>
</protein>
<reference evidence="2 3" key="1">
    <citation type="submission" date="2023-04" db="EMBL/GenBank/DDBJ databases">
        <title>Genome of Basidiobolus ranarum AG-B5.</title>
        <authorList>
            <person name="Stajich J.E."/>
            <person name="Carter-House D."/>
            <person name="Gryganskyi A."/>
        </authorList>
    </citation>
    <scope>NUCLEOTIDE SEQUENCE [LARGE SCALE GENOMIC DNA]</scope>
    <source>
        <strain evidence="2 3">AG-B5</strain>
    </source>
</reference>
<dbReference type="InterPro" id="IPR029982">
    <property type="entry name" value="Kptn"/>
</dbReference>
<evidence type="ECO:0008006" key="4">
    <source>
        <dbReference type="Google" id="ProtNLM"/>
    </source>
</evidence>
<evidence type="ECO:0000313" key="3">
    <source>
        <dbReference type="Proteomes" id="UP001479436"/>
    </source>
</evidence>